<evidence type="ECO:0000256" key="2">
    <source>
        <dbReference type="ARBA" id="ARBA00010400"/>
    </source>
</evidence>
<keyword evidence="4 5" id="KW-0732">Signal</keyword>
<feature type="signal peptide" evidence="5">
    <location>
        <begin position="1"/>
        <end position="21"/>
    </location>
</feature>
<gene>
    <name evidence="6" type="primary">PaRXLR7</name>
</gene>
<comment type="domain">
    <text evidence="5">The RxLR-dEER motif acts to carry the protein into the host cell cytoplasm through binding to cell surface phosphatidylinositol-3-phosphate.</text>
</comment>
<comment type="subcellular location">
    <subcellularLocation>
        <location evidence="1 5">Secreted</location>
    </subcellularLocation>
</comment>
<dbReference type="InterPro" id="IPR031825">
    <property type="entry name" value="RXLR"/>
</dbReference>
<evidence type="ECO:0000256" key="1">
    <source>
        <dbReference type="ARBA" id="ARBA00004613"/>
    </source>
</evidence>
<name>A0A7G4WHZ6_9STRA</name>
<proteinExistence type="inferred from homology"/>
<protein>
    <recommendedName>
        <fullName evidence="5">RxLR effector protein</fullName>
    </recommendedName>
</protein>
<evidence type="ECO:0000256" key="3">
    <source>
        <dbReference type="ARBA" id="ARBA00022525"/>
    </source>
</evidence>
<feature type="chain" id="PRO_5029038874" description="RxLR effector protein" evidence="5">
    <location>
        <begin position="22"/>
        <end position="155"/>
    </location>
</feature>
<organism evidence="6">
    <name type="scientific">Phytophthora agathidicida</name>
    <dbReference type="NCBI Taxonomy" id="1642459"/>
    <lineage>
        <taxon>Eukaryota</taxon>
        <taxon>Sar</taxon>
        <taxon>Stramenopiles</taxon>
        <taxon>Oomycota</taxon>
        <taxon>Peronosporomycetes</taxon>
        <taxon>Peronosporales</taxon>
        <taxon>Peronosporaceae</taxon>
        <taxon>Phytophthora</taxon>
    </lineage>
</organism>
<sequence length="155" mass="17474">MRVYQVVLLVTASLLATSAAADQIEVSKVAVPEAQASNRALATEGDNGVTKRFLRSEKTIKDDEDDSEERMLFGSEKAVSKLKEIVNNKQLAHTNYHERAQFALWFSQGKGPIFVSDLLKVNPIKPTGKAYGVYHRYVMYFNQYFGTGIRLHFKN</sequence>
<comment type="similarity">
    <text evidence="2 5">Belongs to the RxLR effector family.</text>
</comment>
<accession>A0A7G4WHZ6</accession>
<dbReference type="GO" id="GO:0005576">
    <property type="term" value="C:extracellular region"/>
    <property type="evidence" value="ECO:0007669"/>
    <property type="project" value="UniProtKB-SubCell"/>
</dbReference>
<dbReference type="EMBL" id="MT503107">
    <property type="protein sequence ID" value="QMU24831.1"/>
    <property type="molecule type" value="Genomic_DNA"/>
</dbReference>
<evidence type="ECO:0000256" key="5">
    <source>
        <dbReference type="RuleBase" id="RU367124"/>
    </source>
</evidence>
<reference evidence="6" key="1">
    <citation type="journal article" date="2020" name="Mol. Plant">
        <title>Functional analysis of RXLR effectors from the New Zealand kauri dieback pathogen Phytophthora agathidicida.</title>
        <authorList>
            <person name="Guo Y."/>
            <person name="Dupont P.Y."/>
            <person name="Mesarich C.H."/>
            <person name="Yang B."/>
            <person name="McDougal R.L."/>
            <person name="Panda P."/>
            <person name="Dijkwel P."/>
            <person name="Studholme D.J."/>
            <person name="Sambles C."/>
            <person name="Win J."/>
            <person name="Wang Y."/>
            <person name="Williams N.M."/>
            <person name="Bradshaw R.E."/>
        </authorList>
    </citation>
    <scope>NUCLEOTIDE SEQUENCE</scope>
    <source>
        <strain evidence="6">3770</strain>
    </source>
</reference>
<comment type="function">
    <text evidence="5">Effector that suppresses plant defense responses during pathogen infection.</text>
</comment>
<dbReference type="AlphaFoldDB" id="A0A7G4WHZ6"/>
<evidence type="ECO:0000313" key="6">
    <source>
        <dbReference type="EMBL" id="QMU24831.1"/>
    </source>
</evidence>
<evidence type="ECO:0000256" key="4">
    <source>
        <dbReference type="ARBA" id="ARBA00022729"/>
    </source>
</evidence>
<keyword evidence="3 5" id="KW-0964">Secreted</keyword>
<dbReference type="Pfam" id="PF16810">
    <property type="entry name" value="RXLR"/>
    <property type="match status" value="1"/>
</dbReference>